<keyword evidence="2" id="KW-0812">Transmembrane</keyword>
<evidence type="ECO:0000313" key="4">
    <source>
        <dbReference type="EMBL" id="GBG30168.1"/>
    </source>
</evidence>
<proteinExistence type="predicted"/>
<evidence type="ECO:0000256" key="3">
    <source>
        <dbReference type="SAM" id="SignalP"/>
    </source>
</evidence>
<feature type="signal peptide" evidence="3">
    <location>
        <begin position="1"/>
        <end position="25"/>
    </location>
</feature>
<keyword evidence="5" id="KW-1185">Reference proteome</keyword>
<protein>
    <submittedName>
        <fullName evidence="4">Uncharacterized protein</fullName>
    </submittedName>
</protein>
<feature type="chain" id="PRO_5015362119" evidence="3">
    <location>
        <begin position="26"/>
        <end position="3546"/>
    </location>
</feature>
<name>A0A2R5GKB4_9STRA</name>
<evidence type="ECO:0000256" key="1">
    <source>
        <dbReference type="SAM" id="MobiDB-lite"/>
    </source>
</evidence>
<accession>A0A2R5GKB4</accession>
<dbReference type="Proteomes" id="UP000241890">
    <property type="component" value="Unassembled WGS sequence"/>
</dbReference>
<feature type="transmembrane region" description="Helical" evidence="2">
    <location>
        <begin position="3449"/>
        <end position="3470"/>
    </location>
</feature>
<sequence length="3546" mass="380025">MKVVGLWLAPLVVVSALLSYTRVDASPLRRTYEREFTASDGYVNFGAVLAEFAVASRHLRNGKLDYKGPLDIEKELHVERAKISFARRLRDSFRSRYPERVSEDISVEQEYKVLPYFVSPDVARRLQAEGFDTALNPSKDEIAARDEHQLETLQPRAPHGRRLFEFPILCDSSTGECSTEWVCWSISIALNGLNMEETCNLLEKVQTIADGSWTIDDWLEEIPNFIDLLKDLDGIAGIISTSACAATATDFSAYSQYGDEAVFYYPKAICLDVTVFRGCMLELLLIIGFPLVDEIQQFLPTDVVDILEQIQGLLESIHVGIVNICVSMKQIGLLGDGSLLTFVESWEDLFTLAQGSTTTTKLELLLDVVGQMTSWDLINDYLPAFPAACAKPLATAAQSAYDQVFGPNAVSSDQLPAAICASIGETTALDCLTIIATNIDEIEWMSSALGNGHLHELSEEVVPSLCSVLSDLSNLSPSDIFAQIPLLLRVYKRLSLDLLSSILPGVHDTLIDCAEPFAALAEEAEAALDDTRAMIQLVCSDSVNNNECFVSLSDGIDQIGFAQEVVGQGTLKTVITQTLPGACEITNAVLADDDLSISTILAQLPAIVEWYASVSKIDAFSDYVPAWPEETCSSEVITNLTQDLLEGVEDSSVLPSKLCSLSSGQAQACMLSIGESLENSELVRSLFVSSVTSSGPNATFYALFHEAFPSVCEAVNGADISVEDLVRSIPAVLAVVAALDIVPLRQQFPDIHALLADRVCTAQFEKFGSWIADIIAGNDKNTVNRICSRIGKNQCLIDLSRAVDSIEFVREQIGKGTLELIVDDLVPQTCRDLKSAAGTFSVDTLVESLPSLLSVFDELTAVSVDGSDDADAVYPLQAYLPQIPRDASCRAGFQTIAGDLVNFVYKDDATLGTLMTQMCVTWLDAGYYTCLESLGAEIDQVPLLVDLLGAEGVVQAIPNTLLPSACAILQPELPLMESVALVIEKLPEIISLYADLQPNTLLPGFVKEYLPPFPTENCTNEVVSLLQTHLSEVVGDHSLALQILCQDLEPSEQACLVAIGDGIDQADALQEAVGLSDGFLQSVVQTEIPRACKIIGNELASVDVTNLLTKIPEILNFISSLKETMPTVLAQYIPVIPHETCDASYASVSAKFTANSQPLAVCDFDDQEVECVALLGDAIDDVDMLRELIGGRGLIRYTVTTVRTEACEAIDHISDMALVDLADQIPQAFEILNTLNNFTLLDSYIPDMPSTCEREIPSVASQLALTVQETQGSSTDLEEAIVGTLCSLEEDAKTCLADLGYNLAQVEWIASIVPNTHAIALDLLKLLPLACALFDDQSAFPGADEVLTFLPAAVSLVDSLRDISFVEPYLPDITDDCMGAYGLLAAELSPVGVAGIPSVLCGMPNATKTCFRAISWPAVIPDGVAASVVDTLPTACAAVMSIGDLDFNSILTSIPLILDLVDELHEIDALSAYIPDIDSNCTSLFKTSLVPRFENDGVVEGTCGITSAEQLCVVDLVDRILDVSLIADLASQQLDTDDPDNLKVLVSTLFATLPRACAIVDGVDVLGNVFLALDDMISILEQLREFKAFASVVPSLDASCAAEFRSTLASVQASEAAQTNAVALLPRTVCGVVLGDAALGTCLQNIGAQLDAGPLAGDGDLSIETIVEVFVEKILPLICGVIERVIDDEGTLNITNVVLSLPDIAEIYADAAAAAGPAYLPAFPEQDCSRDVLTSIAEAINSGDVLKVLCAGLTNPDKVCVRSLGSTLDQVSFVSSMMGRSNLISELLGEPMDAACSALSFDTGVDVTSILGHVDTILVAVDAANRLVPSLVADFLPEIPGGECLTVSFPRISVLLADFKVEKLCRMKSADRECVALLGDNLETTPLVRDMLYGDLDVTTTNASLVRSVMEALPLTLCSALDELGAVDFDGVIAAIPHAFTLMRTLYGYPALRAYVPWVPNVCLETVEDMTTRLSSNVDDPVEAMCGLTTPETKCLVGLGASLDATNLTAGVEDLLNATLGLVPTVCDTLQAESIDTSDLLRYLPSLFMLFERVDVVAQSLDLYDVTIGETCHVRLQAMATRLSATGTVDALPAELCNSTSSDFVCMRTASQAIEQLPLVKDTVPEGLLANVLTLMETTVCEVLASSEDTDYLGFVSALPELVAILDQLEEMDIMSSYLPVFSDECKTLFAGSITTKLEEGVALAKEQGLLRISGSLDFSGLTGILCAFNDEEDQCFRDVAHAVVATPMMASLSSSLGEDYTLSEIVESAFRIRERACSLFNELGSLGSASLFFSLRDVLHIIDELQNFPVVSEYVPEFRESCLDPIDDLSDAISSGTSTVSTVCSLNATETGCLVHLAHQLDTISQVRFMFSLFGGEAYESIEAFVRSLLYEVIDPSCALMSDMGVGMEGINLSEFIFKIPDFVDALRTMKTMPFIDELAPQELNDAFEEIDFIGEHIPDGVVEAFIASLDSGCKLFLSEDLDQASFFENEMPVLMRNAGIIAGVQDSCLILSNTTEVCSLGDDCLREYIAKLSIVPLLGKFIPSWASDAVVDLCAVQSGESTMDVFIETHLASIIDSVLDGHECAESEVDTSTPSRVCASLGPACVQELADNLPSLAPDGLDELLVATCSLFASEDGGETVFSLLPYLGSLLDVLAFVLGYPSDTCAVQIKANVLVDDFDAIKFCYGLDSECTTEVVKTMRSLPFVGAYLPTGTDQLIGVLCGVLKDEESLSSLMEHIPTLLDILAEIVLGGHLDLTEACQAEITEYVIDERSGTVNVRNLCVLDDTCTASVIRSLQELPLVGEYVPDTVGEVLQDACVLQGSTDGSNYVEVSEDAESNFMKLLPRILDLLGRVLGDEVAPGDENEANRLLESTINTTQLGCGTMLVSYAAKHNETFSTRDFCSEVTPACVQYATEKLSTLPIVNEFLQPRTGEVLGTTCAIMNATSRKVAMSRIPQLMSSTASLLDLEEGCAAEVEEAAALFKSRGGALDGRTLCAKLPSTGCLESLASKLSELPFAGKYVPAHLDTLIQETCSLLVDEDVESRKSLALYLDEEGPKVLQITAFMAGVDASCANDFALLADVSLTSMCGRPECLSQLASGLETTPLVGDYLPKGLAPLFDGVCAFATQASDWATFAQDTLSKLIYIVAVSVTGDAACAAQLERLALDLVSGSTYLSVPVESLCHISDSCLNTLVSDLTTLPLWGNFLPAETGEVIEGVCEYADLDLDSLSDMDILINTLNKHWSVLMELVLNMVDLEDEDCVASLKSQSTACANEGQCLNAVVSAYQTQLPLVAQLFPANADLAIANVCELARSSKDDIVEVLYKKGGVLDSLILWLPSDALASTDDCASRFATAAALPEAGTPGSWQKVLSCTVGGDCLQPVARKMLKLSSMEVTEAEMALFETVLIDQPCEEGSTTVGDGDGDGNDDGSSSSEDSKGMNISLKALKGASIAAGALLLVTVLVFALNMRRESKIASASRRPDVLSRRVSQSIIPHGLEQDYDAGVGHRDVNAGNDDDEFDASSDGDEDEYDDEPMQLHARRA</sequence>
<keyword evidence="2" id="KW-0472">Membrane</keyword>
<keyword evidence="2" id="KW-1133">Transmembrane helix</keyword>
<reference evidence="4 5" key="1">
    <citation type="submission" date="2017-12" db="EMBL/GenBank/DDBJ databases">
        <title>Sequencing, de novo assembly and annotation of complete genome of a new Thraustochytrid species, strain FCC1311.</title>
        <authorList>
            <person name="Sedici K."/>
            <person name="Godart F."/>
            <person name="Aiese Cigliano R."/>
            <person name="Sanseverino W."/>
            <person name="Barakat M."/>
            <person name="Ortet P."/>
            <person name="Marechal E."/>
            <person name="Cagnac O."/>
            <person name="Amato A."/>
        </authorList>
    </citation>
    <scope>NUCLEOTIDE SEQUENCE [LARGE SCALE GENOMIC DNA]</scope>
</reference>
<feature type="region of interest" description="Disordered" evidence="1">
    <location>
        <begin position="3417"/>
        <end position="3440"/>
    </location>
</feature>
<evidence type="ECO:0000256" key="2">
    <source>
        <dbReference type="SAM" id="Phobius"/>
    </source>
</evidence>
<organism evidence="4 5">
    <name type="scientific">Hondaea fermentalgiana</name>
    <dbReference type="NCBI Taxonomy" id="2315210"/>
    <lineage>
        <taxon>Eukaryota</taxon>
        <taxon>Sar</taxon>
        <taxon>Stramenopiles</taxon>
        <taxon>Bigyra</taxon>
        <taxon>Labyrinthulomycetes</taxon>
        <taxon>Thraustochytrida</taxon>
        <taxon>Thraustochytriidae</taxon>
        <taxon>Hondaea</taxon>
    </lineage>
</organism>
<gene>
    <name evidence="4" type="ORF">FCC1311_063882</name>
</gene>
<keyword evidence="3" id="KW-0732">Signal</keyword>
<dbReference type="InParanoid" id="A0A2R5GKB4"/>
<comment type="caution">
    <text evidence="4">The sequence shown here is derived from an EMBL/GenBank/DDBJ whole genome shotgun (WGS) entry which is preliminary data.</text>
</comment>
<feature type="region of interest" description="Disordered" evidence="1">
    <location>
        <begin position="3499"/>
        <end position="3546"/>
    </location>
</feature>
<feature type="compositionally biased region" description="Acidic residues" evidence="1">
    <location>
        <begin position="3518"/>
        <end position="3538"/>
    </location>
</feature>
<dbReference type="EMBL" id="BEYU01000072">
    <property type="protein sequence ID" value="GBG30168.1"/>
    <property type="molecule type" value="Genomic_DNA"/>
</dbReference>
<evidence type="ECO:0000313" key="5">
    <source>
        <dbReference type="Proteomes" id="UP000241890"/>
    </source>
</evidence>